<evidence type="ECO:0000313" key="1">
    <source>
        <dbReference type="EMBL" id="OCL01797.1"/>
    </source>
</evidence>
<name>A0A8E2EN56_9PEZI</name>
<dbReference type="AlphaFoldDB" id="A0A8E2EN56"/>
<keyword evidence="2" id="KW-1185">Reference proteome</keyword>
<organism evidence="1 2">
    <name type="scientific">Glonium stellatum</name>
    <dbReference type="NCBI Taxonomy" id="574774"/>
    <lineage>
        <taxon>Eukaryota</taxon>
        <taxon>Fungi</taxon>
        <taxon>Dikarya</taxon>
        <taxon>Ascomycota</taxon>
        <taxon>Pezizomycotina</taxon>
        <taxon>Dothideomycetes</taxon>
        <taxon>Pleosporomycetidae</taxon>
        <taxon>Gloniales</taxon>
        <taxon>Gloniaceae</taxon>
        <taxon>Glonium</taxon>
    </lineage>
</organism>
<protein>
    <submittedName>
        <fullName evidence="1">Uncharacterized protein</fullName>
    </submittedName>
</protein>
<reference evidence="1 2" key="1">
    <citation type="journal article" date="2016" name="Nat. Commun.">
        <title>Ectomycorrhizal ecology is imprinted in the genome of the dominant symbiotic fungus Cenococcum geophilum.</title>
        <authorList>
            <consortium name="DOE Joint Genome Institute"/>
            <person name="Peter M."/>
            <person name="Kohler A."/>
            <person name="Ohm R.A."/>
            <person name="Kuo A."/>
            <person name="Krutzmann J."/>
            <person name="Morin E."/>
            <person name="Arend M."/>
            <person name="Barry K.W."/>
            <person name="Binder M."/>
            <person name="Choi C."/>
            <person name="Clum A."/>
            <person name="Copeland A."/>
            <person name="Grisel N."/>
            <person name="Haridas S."/>
            <person name="Kipfer T."/>
            <person name="LaButti K."/>
            <person name="Lindquist E."/>
            <person name="Lipzen A."/>
            <person name="Maire R."/>
            <person name="Meier B."/>
            <person name="Mihaltcheva S."/>
            <person name="Molinier V."/>
            <person name="Murat C."/>
            <person name="Poggeler S."/>
            <person name="Quandt C.A."/>
            <person name="Sperisen C."/>
            <person name="Tritt A."/>
            <person name="Tisserant E."/>
            <person name="Crous P.W."/>
            <person name="Henrissat B."/>
            <person name="Nehls U."/>
            <person name="Egli S."/>
            <person name="Spatafora J.W."/>
            <person name="Grigoriev I.V."/>
            <person name="Martin F.M."/>
        </authorList>
    </citation>
    <scope>NUCLEOTIDE SEQUENCE [LARGE SCALE GENOMIC DNA]</scope>
    <source>
        <strain evidence="1 2">CBS 207.34</strain>
    </source>
</reference>
<dbReference type="Proteomes" id="UP000250140">
    <property type="component" value="Unassembled WGS sequence"/>
</dbReference>
<dbReference type="EMBL" id="KV751052">
    <property type="protein sequence ID" value="OCL01797.1"/>
    <property type="molecule type" value="Genomic_DNA"/>
</dbReference>
<evidence type="ECO:0000313" key="2">
    <source>
        <dbReference type="Proteomes" id="UP000250140"/>
    </source>
</evidence>
<gene>
    <name evidence="1" type="ORF">AOQ84DRAFT_203751</name>
</gene>
<sequence length="116" mass="13495">MSSRGSPAEMLRSRRGLDSLIIFPLSQLSSTYAFNGPFNQRPLQQLSLDWQGKVIIHPDLLAFFQVPLSAEPRHCHNEDISHSRRVFALLMSFNYTTWEVTVHHGHIHVYRDRIRL</sequence>
<proteinExistence type="predicted"/>
<accession>A0A8E2EN56</accession>